<evidence type="ECO:0000256" key="1">
    <source>
        <dbReference type="SAM" id="Phobius"/>
    </source>
</evidence>
<keyword evidence="1" id="KW-0812">Transmembrane</keyword>
<comment type="caution">
    <text evidence="2">The sequence shown here is derived from an EMBL/GenBank/DDBJ whole genome shotgun (WGS) entry which is preliminary data.</text>
</comment>
<keyword evidence="3" id="KW-1185">Reference proteome</keyword>
<reference evidence="3" key="1">
    <citation type="journal article" date="2019" name="Int. J. Syst. Evol. Microbiol.">
        <title>The Global Catalogue of Microorganisms (GCM) 10K type strain sequencing project: providing services to taxonomists for standard genome sequencing and annotation.</title>
        <authorList>
            <consortium name="The Broad Institute Genomics Platform"/>
            <consortium name="The Broad Institute Genome Sequencing Center for Infectious Disease"/>
            <person name="Wu L."/>
            <person name="Ma J."/>
        </authorList>
    </citation>
    <scope>NUCLEOTIDE SEQUENCE [LARGE SCALE GENOMIC DNA]</scope>
    <source>
        <strain evidence="3">KCTC 22245</strain>
    </source>
</reference>
<dbReference type="EMBL" id="JBHRVA010000003">
    <property type="protein sequence ID" value="MFC3303421.1"/>
    <property type="molecule type" value="Genomic_DNA"/>
</dbReference>
<protein>
    <recommendedName>
        <fullName evidence="4">Lipoprotein</fullName>
    </recommendedName>
</protein>
<evidence type="ECO:0000313" key="2">
    <source>
        <dbReference type="EMBL" id="MFC3303421.1"/>
    </source>
</evidence>
<keyword evidence="1" id="KW-1133">Transmembrane helix</keyword>
<gene>
    <name evidence="2" type="ORF">ACFONP_11830</name>
</gene>
<proteinExistence type="predicted"/>
<evidence type="ECO:0008006" key="4">
    <source>
        <dbReference type="Google" id="ProtNLM"/>
    </source>
</evidence>
<name>A0ABV7MD97_9PROT</name>
<accession>A0ABV7MD97</accession>
<keyword evidence="1" id="KW-0472">Membrane</keyword>
<organism evidence="2 3">
    <name type="scientific">Parvularcula lutaonensis</name>
    <dbReference type="NCBI Taxonomy" id="491923"/>
    <lineage>
        <taxon>Bacteria</taxon>
        <taxon>Pseudomonadati</taxon>
        <taxon>Pseudomonadota</taxon>
        <taxon>Alphaproteobacteria</taxon>
        <taxon>Parvularculales</taxon>
        <taxon>Parvularculaceae</taxon>
        <taxon>Parvularcula</taxon>
    </lineage>
</organism>
<evidence type="ECO:0000313" key="3">
    <source>
        <dbReference type="Proteomes" id="UP001595607"/>
    </source>
</evidence>
<feature type="transmembrane region" description="Helical" evidence="1">
    <location>
        <begin position="12"/>
        <end position="32"/>
    </location>
</feature>
<dbReference type="RefSeq" id="WP_378993077.1">
    <property type="nucleotide sequence ID" value="NZ_JBHRVA010000003.1"/>
</dbReference>
<dbReference type="PROSITE" id="PS51257">
    <property type="entry name" value="PROKAR_LIPOPROTEIN"/>
    <property type="match status" value="1"/>
</dbReference>
<sequence length="228" mass="24650">MARNVVLGHQQLTIRVVRIFRFVSLGVLALAVTGCASVELSMPTLPGGFGAEKVAENDASTRQREELVDALERLEQRPWTPVSDSDDGIVTLLFGGAGPSPQAQAEAYLTALEGQPITVVRRDVEATLAAAWNVAHEGKDAVRAMQPLPSDLRTIESAIVEARQCRLVYAEALSMIAKNGGNVSRDEIRRVKEQFNQAILELGRTADAIQVRLDGEPVNSYAGNQTAF</sequence>
<dbReference type="Proteomes" id="UP001595607">
    <property type="component" value="Unassembled WGS sequence"/>
</dbReference>